<feature type="region of interest" description="Disordered" evidence="1">
    <location>
        <begin position="1"/>
        <end position="75"/>
    </location>
</feature>
<dbReference type="Pfam" id="PF09954">
    <property type="entry name" value="DUF2188"/>
    <property type="match status" value="1"/>
</dbReference>
<feature type="compositionally biased region" description="Basic and acidic residues" evidence="1">
    <location>
        <begin position="28"/>
        <end position="38"/>
    </location>
</feature>
<feature type="compositionally biased region" description="Basic and acidic residues" evidence="1">
    <location>
        <begin position="47"/>
        <end position="67"/>
    </location>
</feature>
<gene>
    <name evidence="2" type="ORF">EA722_06775</name>
</gene>
<evidence type="ECO:0000256" key="1">
    <source>
        <dbReference type="SAM" id="MobiDB-lite"/>
    </source>
</evidence>
<evidence type="ECO:0000313" key="3">
    <source>
        <dbReference type="Proteomes" id="UP000269597"/>
    </source>
</evidence>
<proteinExistence type="predicted"/>
<accession>A0A1S2GC34</accession>
<dbReference type="InterPro" id="IPR018691">
    <property type="entry name" value="DUF2188"/>
</dbReference>
<dbReference type="EMBL" id="RFBY01000016">
    <property type="protein sequence ID" value="RSP77801.1"/>
    <property type="molecule type" value="Genomic_DNA"/>
</dbReference>
<comment type="caution">
    <text evidence="2">The sequence shown here is derived from an EMBL/GenBank/DDBJ whole genome shotgun (WGS) entry which is preliminary data.</text>
</comment>
<reference evidence="2 3" key="1">
    <citation type="submission" date="2018-10" db="EMBL/GenBank/DDBJ databases">
        <title>GWAS and RNA-Seq identify cryptic mechanisms of antimicrobial resistance in Acinetobacter baumannii.</title>
        <authorList>
            <person name="Sahl J.W."/>
        </authorList>
    </citation>
    <scope>NUCLEOTIDE SEQUENCE [LARGE SCALE GENOMIC DNA]</scope>
    <source>
        <strain evidence="2 3">TG31299</strain>
    </source>
</reference>
<sequence length="75" mass="8192">MSNKSTHVVPNTKGGWDVKQSGGQRSSGHFDTKHEAVQRARVISKNQDTELVVHNKDGRISGKDSHGNDPYPPKG</sequence>
<dbReference type="Proteomes" id="UP000269597">
    <property type="component" value="Unassembled WGS sequence"/>
</dbReference>
<dbReference type="RefSeq" id="WP_000066812.1">
    <property type="nucleotide sequence ID" value="NZ_AP024802.1"/>
</dbReference>
<evidence type="ECO:0000313" key="2">
    <source>
        <dbReference type="EMBL" id="RSP77801.1"/>
    </source>
</evidence>
<name>A0A1S2GC34_ACIBA</name>
<dbReference type="AlphaFoldDB" id="A0A1S2GC34"/>
<organism evidence="2 3">
    <name type="scientific">Acinetobacter baumannii</name>
    <dbReference type="NCBI Taxonomy" id="470"/>
    <lineage>
        <taxon>Bacteria</taxon>
        <taxon>Pseudomonadati</taxon>
        <taxon>Pseudomonadota</taxon>
        <taxon>Gammaproteobacteria</taxon>
        <taxon>Moraxellales</taxon>
        <taxon>Moraxellaceae</taxon>
        <taxon>Acinetobacter</taxon>
        <taxon>Acinetobacter calcoaceticus/baumannii complex</taxon>
    </lineage>
</organism>
<protein>
    <submittedName>
        <fullName evidence="2">DUF2188 domain-containing protein</fullName>
    </submittedName>
</protein>